<dbReference type="EMBL" id="LKAM01000009">
    <property type="protein sequence ID" value="KUM46916.1"/>
    <property type="molecule type" value="Genomic_DNA"/>
</dbReference>
<protein>
    <submittedName>
        <fullName evidence="1">Uncharacterized protein</fullName>
    </submittedName>
</protein>
<accession>A0A101LX09</accession>
<organism evidence="1">
    <name type="scientific">Picea glauca</name>
    <name type="common">White spruce</name>
    <name type="synonym">Pinus glauca</name>
    <dbReference type="NCBI Taxonomy" id="3330"/>
    <lineage>
        <taxon>Eukaryota</taxon>
        <taxon>Viridiplantae</taxon>
        <taxon>Streptophyta</taxon>
        <taxon>Embryophyta</taxon>
        <taxon>Tracheophyta</taxon>
        <taxon>Spermatophyta</taxon>
        <taxon>Pinopsida</taxon>
        <taxon>Pinidae</taxon>
        <taxon>Conifers I</taxon>
        <taxon>Pinales</taxon>
        <taxon>Pinaceae</taxon>
        <taxon>Picea</taxon>
    </lineage>
</organism>
<proteinExistence type="predicted"/>
<comment type="caution">
    <text evidence="1">The sequence shown here is derived from an EMBL/GenBank/DDBJ whole genome shotgun (WGS) entry which is preliminary data.</text>
</comment>
<reference evidence="1" key="1">
    <citation type="journal article" date="2015" name="Genome Biol. Evol.">
        <title>Organellar Genomes of White Spruce (Picea glauca): Assembly and Annotation.</title>
        <authorList>
            <person name="Jackman S.D."/>
            <person name="Warren R.L."/>
            <person name="Gibb E.A."/>
            <person name="Vandervalk B.P."/>
            <person name="Mohamadi H."/>
            <person name="Chu J."/>
            <person name="Raymond A."/>
            <person name="Pleasance S."/>
            <person name="Coope R."/>
            <person name="Wildung M.R."/>
            <person name="Ritland C.E."/>
            <person name="Bousquet J."/>
            <person name="Jones S.J."/>
            <person name="Bohlmann J."/>
            <person name="Birol I."/>
        </authorList>
    </citation>
    <scope>NUCLEOTIDE SEQUENCE [LARGE SCALE GENOMIC DNA]</scope>
    <source>
        <tissue evidence="1">Flushing bud</tissue>
    </source>
</reference>
<dbReference type="AlphaFoldDB" id="A0A101LX09"/>
<gene>
    <name evidence="1" type="ORF">ABT39_MTgene6371</name>
</gene>
<keyword evidence="1" id="KW-0496">Mitochondrion</keyword>
<evidence type="ECO:0000313" key="1">
    <source>
        <dbReference type="EMBL" id="KUM46916.1"/>
    </source>
</evidence>
<geneLocation type="mitochondrion" evidence="1"/>
<sequence>MASILMCVTFDWRNLIGGNNSSDRSILYWVFFIIIQRVLVFRSICLIGGGQSVLFDAVCV</sequence>
<name>A0A101LX09_PICGL</name>